<keyword evidence="2" id="KW-1185">Reference proteome</keyword>
<dbReference type="AlphaFoldDB" id="A0A9X3J3X9"/>
<dbReference type="RefSeq" id="WP_267777123.1">
    <property type="nucleotide sequence ID" value="NZ_JAPNKE010000002.1"/>
</dbReference>
<organism evidence="1 2">
    <name type="scientific">Nannocystis pusilla</name>
    <dbReference type="NCBI Taxonomy" id="889268"/>
    <lineage>
        <taxon>Bacteria</taxon>
        <taxon>Pseudomonadati</taxon>
        <taxon>Myxococcota</taxon>
        <taxon>Polyangia</taxon>
        <taxon>Nannocystales</taxon>
        <taxon>Nannocystaceae</taxon>
        <taxon>Nannocystis</taxon>
    </lineage>
</organism>
<gene>
    <name evidence="1" type="ORF">OV079_48805</name>
</gene>
<dbReference type="EMBL" id="JAPNKE010000002">
    <property type="protein sequence ID" value="MCY1013304.1"/>
    <property type="molecule type" value="Genomic_DNA"/>
</dbReference>
<evidence type="ECO:0000313" key="1">
    <source>
        <dbReference type="EMBL" id="MCY1013304.1"/>
    </source>
</evidence>
<dbReference type="Pfam" id="PF14025">
    <property type="entry name" value="DUF4241"/>
    <property type="match status" value="1"/>
</dbReference>
<name>A0A9X3J3X9_9BACT</name>
<protein>
    <submittedName>
        <fullName evidence="1">DUF4241 domain-containing protein</fullName>
    </submittedName>
</protein>
<sequence>MTHVRSDLELAFVSQGQRFRDDDGATIAVRVEALGELELAGVAIGDPLASELQSVTPPTGTIAGRGRVELALARAEDGAEQVAAARVVLAETPVVQWVEVEDGVFGVDAGVAAFASAGAVAGLATEAVAEELLGLLDKHERGGWTWARVEVEGHSVVVFSSGHGDGIYASYWGLDAEGRAVALAIDFGLLIGRVFERFVVPRPHRRGRVDAPALTARGVTLRVPWLRPRWLEIHGARLPAEHRVYVRLTSPGEAADRWIRHHFTGQDRRVFRIDLREVPAAAALAVRIVTGLRPLTPA</sequence>
<reference evidence="1" key="1">
    <citation type="submission" date="2022-11" db="EMBL/GenBank/DDBJ databases">
        <title>Minimal conservation of predation-associated metabolite biosynthetic gene clusters underscores biosynthetic potential of Myxococcota including descriptions for ten novel species: Archangium lansinium sp. nov., Myxococcus landrumus sp. nov., Nannocystis bai.</title>
        <authorList>
            <person name="Ahearne A."/>
            <person name="Stevens C."/>
            <person name="Phillips K."/>
        </authorList>
    </citation>
    <scope>NUCLEOTIDE SEQUENCE</scope>
    <source>
        <strain evidence="1">Na p29</strain>
    </source>
</reference>
<accession>A0A9X3J3X9</accession>
<comment type="caution">
    <text evidence="1">The sequence shown here is derived from an EMBL/GenBank/DDBJ whole genome shotgun (WGS) entry which is preliminary data.</text>
</comment>
<evidence type="ECO:0000313" key="2">
    <source>
        <dbReference type="Proteomes" id="UP001150924"/>
    </source>
</evidence>
<dbReference type="InterPro" id="IPR025335">
    <property type="entry name" value="DUF4241"/>
</dbReference>
<dbReference type="Proteomes" id="UP001150924">
    <property type="component" value="Unassembled WGS sequence"/>
</dbReference>
<proteinExistence type="predicted"/>